<proteinExistence type="predicted"/>
<reference evidence="1" key="2">
    <citation type="journal article" date="2020" name="Nat. Commun.">
        <title>Large-scale genome sequencing of mycorrhizal fungi provides insights into the early evolution of symbiotic traits.</title>
        <authorList>
            <person name="Miyauchi S."/>
            <person name="Kiss E."/>
            <person name="Kuo A."/>
            <person name="Drula E."/>
            <person name="Kohler A."/>
            <person name="Sanchez-Garcia M."/>
            <person name="Morin E."/>
            <person name="Andreopoulos B."/>
            <person name="Barry K.W."/>
            <person name="Bonito G."/>
            <person name="Buee M."/>
            <person name="Carver A."/>
            <person name="Chen C."/>
            <person name="Cichocki N."/>
            <person name="Clum A."/>
            <person name="Culley D."/>
            <person name="Crous P.W."/>
            <person name="Fauchery L."/>
            <person name="Girlanda M."/>
            <person name="Hayes R.D."/>
            <person name="Keri Z."/>
            <person name="LaButti K."/>
            <person name="Lipzen A."/>
            <person name="Lombard V."/>
            <person name="Magnuson J."/>
            <person name="Maillard F."/>
            <person name="Murat C."/>
            <person name="Nolan M."/>
            <person name="Ohm R.A."/>
            <person name="Pangilinan J."/>
            <person name="Pereira M.F."/>
            <person name="Perotto S."/>
            <person name="Peter M."/>
            <person name="Pfister S."/>
            <person name="Riley R."/>
            <person name="Sitrit Y."/>
            <person name="Stielow J.B."/>
            <person name="Szollosi G."/>
            <person name="Zifcakova L."/>
            <person name="Stursova M."/>
            <person name="Spatafora J.W."/>
            <person name="Tedersoo L."/>
            <person name="Vaario L.M."/>
            <person name="Yamada A."/>
            <person name="Yan M."/>
            <person name="Wang P."/>
            <person name="Xu J."/>
            <person name="Bruns T."/>
            <person name="Baldrian P."/>
            <person name="Vilgalys R."/>
            <person name="Dunand C."/>
            <person name="Henrissat B."/>
            <person name="Grigoriev I.V."/>
            <person name="Hibbett D."/>
            <person name="Nagy L.G."/>
            <person name="Martin F.M."/>
        </authorList>
    </citation>
    <scope>NUCLEOTIDE SEQUENCE</scope>
    <source>
        <strain evidence="1">P2</strain>
    </source>
</reference>
<evidence type="ECO:0000313" key="2">
    <source>
        <dbReference type="Proteomes" id="UP000886501"/>
    </source>
</evidence>
<gene>
    <name evidence="1" type="ORF">BDM02DRAFT_3266130</name>
</gene>
<sequence length="495" mass="54604">MHQPTKTVVVLGASYAGKAVHQLVEKLPEDWRVVVIERNTHFNHLYTLPRLAVLRGHEHKAFIPYTKLFKPKACPGCAPATDLPEPVQCHDFIHANVTSIEAHRVNFARLSTRPCDVDTPSYVDFDYLVYGLGSRLPAPINIWSPSRSIGPGTPNDSQESLLLDDDHDGTKTKSRQWLRTAHHRIKAATSVLVIGGGALGVQFATDVADVYPNKEVTLVHSRDQLLPRFDRWMHDTVMDRLREMNVRTLLNTRIDLNSLKTPPASPYTCGIPASESVGTLDLSPTFSTPDLSESPCPTPPLVSPHLPSFMLPSPVVQAEDSCTTIRTTDGREINADLILFCTGQTHNTSFLEMLSPKSINYERGSAAYVMPSLQLGTKADNGEVRLSEYPHIFVIGDAADAFGALKSGSAAWCQASNSPHAEHAVKNIVRLIEGRDSELESYTPPPVGIKVSLGLKYAAHQTSKQTFEKKENCCETLGINNMWKRRGLSLDDMTI</sequence>
<protein>
    <submittedName>
        <fullName evidence="1">Uncharacterized protein</fullName>
    </submittedName>
</protein>
<dbReference type="EMBL" id="MU117967">
    <property type="protein sequence ID" value="KAF9652776.1"/>
    <property type="molecule type" value="Genomic_DNA"/>
</dbReference>
<organism evidence="1 2">
    <name type="scientific">Thelephora ganbajun</name>
    <name type="common">Ganba fungus</name>
    <dbReference type="NCBI Taxonomy" id="370292"/>
    <lineage>
        <taxon>Eukaryota</taxon>
        <taxon>Fungi</taxon>
        <taxon>Dikarya</taxon>
        <taxon>Basidiomycota</taxon>
        <taxon>Agaricomycotina</taxon>
        <taxon>Agaricomycetes</taxon>
        <taxon>Thelephorales</taxon>
        <taxon>Thelephoraceae</taxon>
        <taxon>Thelephora</taxon>
    </lineage>
</organism>
<evidence type="ECO:0000313" key="1">
    <source>
        <dbReference type="EMBL" id="KAF9652776.1"/>
    </source>
</evidence>
<accession>A0ACB6ZSZ1</accession>
<reference evidence="1" key="1">
    <citation type="submission" date="2019-10" db="EMBL/GenBank/DDBJ databases">
        <authorList>
            <consortium name="DOE Joint Genome Institute"/>
            <person name="Kuo A."/>
            <person name="Miyauchi S."/>
            <person name="Kiss E."/>
            <person name="Drula E."/>
            <person name="Kohler A."/>
            <person name="Sanchez-Garcia M."/>
            <person name="Andreopoulos B."/>
            <person name="Barry K.W."/>
            <person name="Bonito G."/>
            <person name="Buee M."/>
            <person name="Carver A."/>
            <person name="Chen C."/>
            <person name="Cichocki N."/>
            <person name="Clum A."/>
            <person name="Culley D."/>
            <person name="Crous P.W."/>
            <person name="Fauchery L."/>
            <person name="Girlanda M."/>
            <person name="Hayes R."/>
            <person name="Keri Z."/>
            <person name="Labutti K."/>
            <person name="Lipzen A."/>
            <person name="Lombard V."/>
            <person name="Magnuson J."/>
            <person name="Maillard F."/>
            <person name="Morin E."/>
            <person name="Murat C."/>
            <person name="Nolan M."/>
            <person name="Ohm R."/>
            <person name="Pangilinan J."/>
            <person name="Pereira M."/>
            <person name="Perotto S."/>
            <person name="Peter M."/>
            <person name="Riley R."/>
            <person name="Sitrit Y."/>
            <person name="Stielow B."/>
            <person name="Szollosi G."/>
            <person name="Zifcakova L."/>
            <person name="Stursova M."/>
            <person name="Spatafora J.W."/>
            <person name="Tedersoo L."/>
            <person name="Vaario L.-M."/>
            <person name="Yamada A."/>
            <person name="Yan M."/>
            <person name="Wang P."/>
            <person name="Xu J."/>
            <person name="Bruns T."/>
            <person name="Baldrian P."/>
            <person name="Vilgalys R."/>
            <person name="Henrissat B."/>
            <person name="Grigoriev I.V."/>
            <person name="Hibbett D."/>
            <person name="Nagy L.G."/>
            <person name="Martin F.M."/>
        </authorList>
    </citation>
    <scope>NUCLEOTIDE SEQUENCE</scope>
    <source>
        <strain evidence="1">P2</strain>
    </source>
</reference>
<dbReference type="Proteomes" id="UP000886501">
    <property type="component" value="Unassembled WGS sequence"/>
</dbReference>
<name>A0ACB6ZSZ1_THEGA</name>
<keyword evidence="2" id="KW-1185">Reference proteome</keyword>
<comment type="caution">
    <text evidence="1">The sequence shown here is derived from an EMBL/GenBank/DDBJ whole genome shotgun (WGS) entry which is preliminary data.</text>
</comment>